<dbReference type="Proteomes" id="UP000036403">
    <property type="component" value="Unassembled WGS sequence"/>
</dbReference>
<organism evidence="1 2">
    <name type="scientific">Lasius niger</name>
    <name type="common">Black garden ant</name>
    <dbReference type="NCBI Taxonomy" id="67767"/>
    <lineage>
        <taxon>Eukaryota</taxon>
        <taxon>Metazoa</taxon>
        <taxon>Ecdysozoa</taxon>
        <taxon>Arthropoda</taxon>
        <taxon>Hexapoda</taxon>
        <taxon>Insecta</taxon>
        <taxon>Pterygota</taxon>
        <taxon>Neoptera</taxon>
        <taxon>Endopterygota</taxon>
        <taxon>Hymenoptera</taxon>
        <taxon>Apocrita</taxon>
        <taxon>Aculeata</taxon>
        <taxon>Formicoidea</taxon>
        <taxon>Formicidae</taxon>
        <taxon>Formicinae</taxon>
        <taxon>Lasius</taxon>
        <taxon>Lasius</taxon>
    </lineage>
</organism>
<evidence type="ECO:0000313" key="1">
    <source>
        <dbReference type="EMBL" id="KMQ81751.1"/>
    </source>
</evidence>
<gene>
    <name evidence="1" type="ORF">RF55_25332</name>
</gene>
<protein>
    <submittedName>
        <fullName evidence="1">Uncharacterized protein</fullName>
    </submittedName>
</protein>
<accession>A0A0J7JV77</accession>
<evidence type="ECO:0000313" key="2">
    <source>
        <dbReference type="Proteomes" id="UP000036403"/>
    </source>
</evidence>
<dbReference type="PaxDb" id="67767-A0A0J7JV77"/>
<dbReference type="OrthoDB" id="8069719at2759"/>
<comment type="caution">
    <text evidence="1">The sequence shown here is derived from an EMBL/GenBank/DDBJ whole genome shotgun (WGS) entry which is preliminary data.</text>
</comment>
<proteinExistence type="predicted"/>
<dbReference type="AlphaFoldDB" id="A0A0J7JV77"/>
<reference evidence="1 2" key="1">
    <citation type="submission" date="2015-04" db="EMBL/GenBank/DDBJ databases">
        <title>Lasius niger genome sequencing.</title>
        <authorList>
            <person name="Konorov E.A."/>
            <person name="Nikitin M.A."/>
            <person name="Kirill M.V."/>
            <person name="Chang P."/>
        </authorList>
    </citation>
    <scope>NUCLEOTIDE SEQUENCE [LARGE SCALE GENOMIC DNA]</scope>
    <source>
        <tissue evidence="1">Whole</tissue>
    </source>
</reference>
<dbReference type="EMBL" id="LBMM01032082">
    <property type="protein sequence ID" value="KMQ81751.1"/>
    <property type="molecule type" value="Genomic_DNA"/>
</dbReference>
<keyword evidence="2" id="KW-1185">Reference proteome</keyword>
<name>A0A0J7JV77_LASNI</name>
<sequence length="110" mass="12147">MTNVGDEKVCTTTIRSRIDANTKLEVVLKIEPRVRIRTPVRALSDTVVSKYRDIMLADDGFHRPATFSMVLGADVYPKVIQSGFLTFDEGMPVAQKTVFGWIVSGACSLP</sequence>